<proteinExistence type="inferred from homology"/>
<dbReference type="SUPFAM" id="SSF53335">
    <property type="entry name" value="S-adenosyl-L-methionine-dependent methyltransferases"/>
    <property type="match status" value="1"/>
</dbReference>
<evidence type="ECO:0000256" key="1">
    <source>
        <dbReference type="ARBA" id="ARBA00049400"/>
    </source>
</evidence>
<keyword evidence="2" id="KW-0963">Cytoplasm</keyword>
<comment type="function">
    <text evidence="2">S-adenosyl-L-methionine-dependent transferase that acts as a component of the wybutosine biosynthesis pathway. Wybutosine is a hyper modified guanosine with a tricyclic base found at the 3'-position adjacent to the anticodon of eukaryotic phenylalanine tRNA. Catalyzes the transfer of the alpha-amino-alpha-carboxypropyl (acp) group from S-adenosyl-L-methionine to the C-7 position of 4-demethylwyosine (imG-14) to produce wybutosine-86.</text>
</comment>
<evidence type="ECO:0000256" key="2">
    <source>
        <dbReference type="PIRNR" id="PIRNR038972"/>
    </source>
</evidence>
<gene>
    <name evidence="4" type="ORF">CLIB1423_12S00364</name>
</gene>
<dbReference type="PANTHER" id="PTHR23245">
    <property type="entry name" value="TRNA METHYLTRANSFERASE"/>
    <property type="match status" value="1"/>
</dbReference>
<protein>
    <recommendedName>
        <fullName evidence="2">tRNA wybutosine-synthesizing protein 2</fullName>
        <shortName evidence="2">tRNA-yW-synthesizing protein 2</shortName>
    </recommendedName>
    <alternativeName>
        <fullName evidence="2">tRNA(Phe) (4-demethylwyosine(37)-C(7)) aminocarboxypropyltransferase</fullName>
    </alternativeName>
</protein>
<accession>A0A9P0QQJ7</accession>
<dbReference type="EMBL" id="CAKXYY010000012">
    <property type="protein sequence ID" value="CAH2353671.1"/>
    <property type="molecule type" value="Genomic_DNA"/>
</dbReference>
<keyword evidence="2" id="KW-0949">S-adenosyl-L-methionine</keyword>
<dbReference type="GO" id="GO:0008757">
    <property type="term" value="F:S-adenosylmethionine-dependent methyltransferase activity"/>
    <property type="evidence" value="ECO:0007669"/>
    <property type="project" value="InterPro"/>
</dbReference>
<evidence type="ECO:0000313" key="4">
    <source>
        <dbReference type="EMBL" id="CAH2353671.1"/>
    </source>
</evidence>
<dbReference type="GO" id="GO:0030488">
    <property type="term" value="P:tRNA methylation"/>
    <property type="evidence" value="ECO:0007669"/>
    <property type="project" value="TreeGrafter"/>
</dbReference>
<dbReference type="PANTHER" id="PTHR23245:SF25">
    <property type="entry name" value="TRNA WYBUTOSINE-SYNTHESIZING PROTEIN 2 HOMOLOG"/>
    <property type="match status" value="1"/>
</dbReference>
<reference evidence="4" key="1">
    <citation type="submission" date="2022-03" db="EMBL/GenBank/DDBJ databases">
        <authorList>
            <person name="Legras J.-L."/>
            <person name="Devillers H."/>
            <person name="Grondin C."/>
        </authorList>
    </citation>
    <scope>NUCLEOTIDE SEQUENCE</scope>
    <source>
        <strain evidence="4">CLIB 1423</strain>
    </source>
</reference>
<comment type="catalytic activity">
    <reaction evidence="1">
        <text>4-demethylwyosine(37) in tRNA(Phe) + S-adenosyl-L-methionine = 4-demethyl-7-[(3S)-3-amino-3-carboxypropyl]wyosine(37) in tRNA(Phe) + S-methyl-5'-thioadenosine + H(+)</text>
        <dbReference type="Rhea" id="RHEA:36355"/>
        <dbReference type="Rhea" id="RHEA-COMP:10164"/>
        <dbReference type="Rhea" id="RHEA-COMP:10378"/>
        <dbReference type="ChEBI" id="CHEBI:15378"/>
        <dbReference type="ChEBI" id="CHEBI:17509"/>
        <dbReference type="ChEBI" id="CHEBI:59789"/>
        <dbReference type="ChEBI" id="CHEBI:64315"/>
        <dbReference type="ChEBI" id="CHEBI:73550"/>
        <dbReference type="EC" id="2.5.1.114"/>
    </reaction>
</comment>
<dbReference type="GO" id="GO:0008175">
    <property type="term" value="F:tRNA methyltransferase activity"/>
    <property type="evidence" value="ECO:0007669"/>
    <property type="project" value="TreeGrafter"/>
</dbReference>
<feature type="domain" description="SAM-dependent methyltransferase TRM5/TYW2-type" evidence="3">
    <location>
        <begin position="155"/>
        <end position="431"/>
    </location>
</feature>
<dbReference type="InterPro" id="IPR026274">
    <property type="entry name" value="tRNA_wybutosine_synth_prot_2"/>
</dbReference>
<organism evidence="4 5">
    <name type="scientific">[Candida] railenensis</name>
    <dbReference type="NCBI Taxonomy" id="45579"/>
    <lineage>
        <taxon>Eukaryota</taxon>
        <taxon>Fungi</taxon>
        <taxon>Dikarya</taxon>
        <taxon>Ascomycota</taxon>
        <taxon>Saccharomycotina</taxon>
        <taxon>Pichiomycetes</taxon>
        <taxon>Debaryomycetaceae</taxon>
        <taxon>Kurtzmaniella</taxon>
    </lineage>
</organism>
<comment type="caution">
    <text evidence="4">The sequence shown here is derived from an EMBL/GenBank/DDBJ whole genome shotgun (WGS) entry which is preliminary data.</text>
</comment>
<comment type="subcellular location">
    <subcellularLocation>
        <location evidence="2">Cytoplasm</location>
    </subcellularLocation>
</comment>
<dbReference type="Proteomes" id="UP000837801">
    <property type="component" value="Unassembled WGS sequence"/>
</dbReference>
<dbReference type="AlphaFoldDB" id="A0A9P0QQJ7"/>
<dbReference type="PIRSF" id="PIRSF038972">
    <property type="entry name" value="Trm12"/>
    <property type="match status" value="1"/>
</dbReference>
<sequence length="432" mass="49644">MGRIQAIVISDSTMLKDVKTKLEKNKYINKTKKIEKRGDEFVIYTTIDESDFTSKQLLCSILSSVPHTIEYHEIDLNTIDKGYSMPSTINKNTSLATCLYNYCRENTIPPPVYNALLQNLPKKWSIYPPMVLFSSNTFESEIWRDHAGFFPFLISSMFPSATHIAVNKPIIESDEMRRPFNLVPVYGEFGPAQSSDLFECPTHEDFEDELWCSVVQNGITQCWAPRYTMFSRGNIKEKKRVLDTFQLNPNDVILDLYSGIGYFTFSYIKKGGIVFCWEINKWSIEGLKRGMIANGFKFKVVEKDEVINAAQFQSLLNAGTKAFIFNESNITAPKRIEQLDQTLPIKHINLGLLPSSQQSWEITSTIIQKYSKCPTSVHVHENVSIHAFEKFKESTLSYFSNFGKTEFLHLEKVKTFAPDIWHIVVDYLHHPS</sequence>
<keyword evidence="2" id="KW-0819">tRNA processing</keyword>
<dbReference type="InterPro" id="IPR030382">
    <property type="entry name" value="MeTrfase_TRM5/TYW2"/>
</dbReference>
<keyword evidence="5" id="KW-1185">Reference proteome</keyword>
<dbReference type="GO" id="GO:0102522">
    <property type="term" value="F:tRNA 4-demethylwyosine alpha-amino-alpha-carboxypropyltransferase activity"/>
    <property type="evidence" value="ECO:0007669"/>
    <property type="project" value="UniProtKB-EC"/>
</dbReference>
<evidence type="ECO:0000259" key="3">
    <source>
        <dbReference type="PROSITE" id="PS51684"/>
    </source>
</evidence>
<dbReference type="PROSITE" id="PS51684">
    <property type="entry name" value="SAM_MT_TRM5_TYW2"/>
    <property type="match status" value="1"/>
</dbReference>
<dbReference type="OrthoDB" id="2387925at2759"/>
<evidence type="ECO:0000313" key="5">
    <source>
        <dbReference type="Proteomes" id="UP000837801"/>
    </source>
</evidence>
<dbReference type="Gene3D" id="3.40.50.150">
    <property type="entry name" value="Vaccinia Virus protein VP39"/>
    <property type="match status" value="1"/>
</dbReference>
<keyword evidence="2" id="KW-0808">Transferase</keyword>
<comment type="pathway">
    <text evidence="2">tRNA modification; wybutosine-tRNA(Phe) biosynthesis.</text>
</comment>
<dbReference type="InterPro" id="IPR029063">
    <property type="entry name" value="SAM-dependent_MTases_sf"/>
</dbReference>
<name>A0A9P0QQJ7_9ASCO</name>
<dbReference type="GO" id="GO:0005737">
    <property type="term" value="C:cytoplasm"/>
    <property type="evidence" value="ECO:0007669"/>
    <property type="project" value="UniProtKB-SubCell"/>
</dbReference>
<dbReference type="GO" id="GO:0031591">
    <property type="term" value="P:wybutosine biosynthetic process"/>
    <property type="evidence" value="ECO:0007669"/>
    <property type="project" value="InterPro"/>
</dbReference>
<comment type="similarity">
    <text evidence="2">Belongs to the class I-like SAM-binding methyltransferase superfamily. TRM5/TYW2 family.</text>
</comment>